<evidence type="ECO:0000256" key="6">
    <source>
        <dbReference type="ARBA" id="ARBA00023284"/>
    </source>
</evidence>
<dbReference type="AlphaFoldDB" id="A0A7I8W5F3"/>
<name>A0A7I8W5F3_9ANNE</name>
<dbReference type="Proteomes" id="UP000549394">
    <property type="component" value="Unassembled WGS sequence"/>
</dbReference>
<keyword evidence="6 9" id="KW-0676">Redox-active center</keyword>
<sequence length="163" mass="17779">MQKQQTLQEGDKLPNLEVSEGEPGSKFYIGEVFAKGKGVLFAVPGAFTPGCDKKHLPGYVENYSKFIEKGITTIACLSVNDAFVMDAWGKHQGADGKIRMFADADGEFTKAIDMQLDLTNVLGNVRSKRYAMYIQDGVVKKLLVESDGTGLSCSLAVELLKHI</sequence>
<dbReference type="InterPro" id="IPR036249">
    <property type="entry name" value="Thioredoxin-like_sf"/>
</dbReference>
<comment type="function">
    <text evidence="1">Thiol-specific peroxidase that catalyzes the reduction of hydrogen peroxide and organic hydroperoxides to water and alcohols, respectively. Plays a role in cell protection against oxidative stress by detoxifying peroxides and as sensor of hydrogen peroxide-mediated signaling events.</text>
</comment>
<dbReference type="Pfam" id="PF08534">
    <property type="entry name" value="Redoxin"/>
    <property type="match status" value="1"/>
</dbReference>
<organism evidence="11 12">
    <name type="scientific">Dimorphilus gyrociliatus</name>
    <dbReference type="NCBI Taxonomy" id="2664684"/>
    <lineage>
        <taxon>Eukaryota</taxon>
        <taxon>Metazoa</taxon>
        <taxon>Spiralia</taxon>
        <taxon>Lophotrochozoa</taxon>
        <taxon>Annelida</taxon>
        <taxon>Polychaeta</taxon>
        <taxon>Polychaeta incertae sedis</taxon>
        <taxon>Dinophilidae</taxon>
        <taxon>Dimorphilus</taxon>
    </lineage>
</organism>
<comment type="caution">
    <text evidence="11">The sequence shown here is derived from an EMBL/GenBank/DDBJ whole genome shotgun (WGS) entry which is preliminary data.</text>
</comment>
<dbReference type="FunFam" id="3.40.30.10:FF:000020">
    <property type="entry name" value="Peroxiredoxin"/>
    <property type="match status" value="1"/>
</dbReference>
<feature type="domain" description="Thioredoxin" evidence="10">
    <location>
        <begin position="7"/>
        <end position="163"/>
    </location>
</feature>
<gene>
    <name evidence="11" type="ORF">DGYR_LOCUS10859</name>
</gene>
<dbReference type="PANTHER" id="PTHR10430:SF16">
    <property type="entry name" value="PEROXIREDOXIN-5, MITOCHONDRIAL"/>
    <property type="match status" value="1"/>
</dbReference>
<dbReference type="GO" id="GO:0042744">
    <property type="term" value="P:hydrogen peroxide catabolic process"/>
    <property type="evidence" value="ECO:0007669"/>
    <property type="project" value="TreeGrafter"/>
</dbReference>
<evidence type="ECO:0000256" key="5">
    <source>
        <dbReference type="ARBA" id="ARBA00023002"/>
    </source>
</evidence>
<dbReference type="Gene3D" id="3.40.30.10">
    <property type="entry name" value="Glutaredoxin"/>
    <property type="match status" value="1"/>
</dbReference>
<evidence type="ECO:0000256" key="3">
    <source>
        <dbReference type="ARBA" id="ARBA00022559"/>
    </source>
</evidence>
<dbReference type="SUPFAM" id="SSF52833">
    <property type="entry name" value="Thioredoxin-like"/>
    <property type="match status" value="1"/>
</dbReference>
<proteinExistence type="inferred from homology"/>
<keyword evidence="12" id="KW-1185">Reference proteome</keyword>
<keyword evidence="5 9" id="KW-0560">Oxidoreductase</keyword>
<accession>A0A7I8W5F3</accession>
<dbReference type="OrthoDB" id="1882547at2759"/>
<dbReference type="InterPro" id="IPR013740">
    <property type="entry name" value="Redoxin"/>
</dbReference>
<keyword evidence="3 9" id="KW-0575">Peroxidase</keyword>
<dbReference type="EC" id="1.11.1.24" evidence="9"/>
<evidence type="ECO:0000256" key="4">
    <source>
        <dbReference type="ARBA" id="ARBA00022862"/>
    </source>
</evidence>
<dbReference type="CDD" id="cd03013">
    <property type="entry name" value="PRX5_like"/>
    <property type="match status" value="1"/>
</dbReference>
<comment type="catalytic activity">
    <reaction evidence="7 9">
        <text>a hydroperoxide + [thioredoxin]-dithiol = an alcohol + [thioredoxin]-disulfide + H2O</text>
        <dbReference type="Rhea" id="RHEA:62620"/>
        <dbReference type="Rhea" id="RHEA-COMP:10698"/>
        <dbReference type="Rhea" id="RHEA-COMP:10700"/>
        <dbReference type="ChEBI" id="CHEBI:15377"/>
        <dbReference type="ChEBI" id="CHEBI:29950"/>
        <dbReference type="ChEBI" id="CHEBI:30879"/>
        <dbReference type="ChEBI" id="CHEBI:35924"/>
        <dbReference type="ChEBI" id="CHEBI:50058"/>
        <dbReference type="EC" id="1.11.1.24"/>
    </reaction>
</comment>
<dbReference type="InterPro" id="IPR037944">
    <property type="entry name" value="PRX5-like"/>
</dbReference>
<comment type="similarity">
    <text evidence="2 9">Belongs to the peroxiredoxin family. Prx5 subfamily.</text>
</comment>
<dbReference type="InterPro" id="IPR013766">
    <property type="entry name" value="Thioredoxin_domain"/>
</dbReference>
<evidence type="ECO:0000313" key="11">
    <source>
        <dbReference type="EMBL" id="CAD5123148.1"/>
    </source>
</evidence>
<dbReference type="EMBL" id="CAJFCJ010000019">
    <property type="protein sequence ID" value="CAD5123148.1"/>
    <property type="molecule type" value="Genomic_DNA"/>
</dbReference>
<dbReference type="PROSITE" id="PS51352">
    <property type="entry name" value="THIOREDOXIN_2"/>
    <property type="match status" value="1"/>
</dbReference>
<evidence type="ECO:0000256" key="1">
    <source>
        <dbReference type="ARBA" id="ARBA00003330"/>
    </source>
</evidence>
<reference evidence="11 12" key="1">
    <citation type="submission" date="2020-08" db="EMBL/GenBank/DDBJ databases">
        <authorList>
            <person name="Hejnol A."/>
        </authorList>
    </citation>
    <scope>NUCLEOTIDE SEQUENCE [LARGE SCALE GENOMIC DNA]</scope>
</reference>
<evidence type="ECO:0000256" key="7">
    <source>
        <dbReference type="ARBA" id="ARBA00049091"/>
    </source>
</evidence>
<keyword evidence="4 9" id="KW-0049">Antioxidant</keyword>
<dbReference type="GO" id="GO:0005739">
    <property type="term" value="C:mitochondrion"/>
    <property type="evidence" value="ECO:0007669"/>
    <property type="project" value="TreeGrafter"/>
</dbReference>
<protein>
    <recommendedName>
        <fullName evidence="9">Peroxiredoxin-5</fullName>
        <ecNumber evidence="9">1.11.1.24</ecNumber>
    </recommendedName>
</protein>
<evidence type="ECO:0000313" key="12">
    <source>
        <dbReference type="Proteomes" id="UP000549394"/>
    </source>
</evidence>
<feature type="active site" description="Cysteine sulfenic acid (-SOH) intermediate" evidence="8">
    <location>
        <position position="51"/>
    </location>
</feature>
<evidence type="ECO:0000259" key="10">
    <source>
        <dbReference type="PROSITE" id="PS51352"/>
    </source>
</evidence>
<dbReference type="GO" id="GO:0005777">
    <property type="term" value="C:peroxisome"/>
    <property type="evidence" value="ECO:0007669"/>
    <property type="project" value="TreeGrafter"/>
</dbReference>
<dbReference type="PANTHER" id="PTHR10430">
    <property type="entry name" value="PEROXIREDOXIN"/>
    <property type="match status" value="1"/>
</dbReference>
<evidence type="ECO:0000256" key="2">
    <source>
        <dbReference type="ARBA" id="ARBA00010505"/>
    </source>
</evidence>
<dbReference type="GO" id="GO:0008379">
    <property type="term" value="F:thioredoxin peroxidase activity"/>
    <property type="evidence" value="ECO:0007669"/>
    <property type="project" value="InterPro"/>
</dbReference>
<dbReference type="GO" id="GO:0045454">
    <property type="term" value="P:cell redox homeostasis"/>
    <property type="evidence" value="ECO:0007669"/>
    <property type="project" value="TreeGrafter"/>
</dbReference>
<evidence type="ECO:0000256" key="9">
    <source>
        <dbReference type="RuleBase" id="RU366011"/>
    </source>
</evidence>
<evidence type="ECO:0000256" key="8">
    <source>
        <dbReference type="PIRSR" id="PIRSR637944-1"/>
    </source>
</evidence>
<dbReference type="GO" id="GO:0034599">
    <property type="term" value="P:cellular response to oxidative stress"/>
    <property type="evidence" value="ECO:0007669"/>
    <property type="project" value="InterPro"/>
</dbReference>